<keyword evidence="1" id="KW-1133">Transmembrane helix</keyword>
<dbReference type="Proteomes" id="UP001149009">
    <property type="component" value="Unassembled WGS sequence"/>
</dbReference>
<dbReference type="Pfam" id="PF10003">
    <property type="entry name" value="DUF2244"/>
    <property type="match status" value="1"/>
</dbReference>
<keyword evidence="3" id="KW-1185">Reference proteome</keyword>
<dbReference type="AlphaFoldDB" id="A0A9X2X7X5"/>
<feature type="transmembrane region" description="Helical" evidence="1">
    <location>
        <begin position="51"/>
        <end position="68"/>
    </location>
</feature>
<keyword evidence="1" id="KW-0472">Membrane</keyword>
<dbReference type="RefSeq" id="WP_261514929.1">
    <property type="nucleotide sequence ID" value="NZ_JAODNV010000007.1"/>
</dbReference>
<protein>
    <submittedName>
        <fullName evidence="2">DUF2244 domain-containing protein</fullName>
    </submittedName>
</protein>
<organism evidence="2 3">
    <name type="scientific">Chelativorans petroleitrophicus</name>
    <dbReference type="NCBI Taxonomy" id="2975484"/>
    <lineage>
        <taxon>Bacteria</taxon>
        <taxon>Pseudomonadati</taxon>
        <taxon>Pseudomonadota</taxon>
        <taxon>Alphaproteobacteria</taxon>
        <taxon>Hyphomicrobiales</taxon>
        <taxon>Phyllobacteriaceae</taxon>
        <taxon>Chelativorans</taxon>
    </lineage>
</organism>
<dbReference type="InterPro" id="IPR016990">
    <property type="entry name" value="UCP032162_TM"/>
</dbReference>
<comment type="caution">
    <text evidence="2">The sequence shown here is derived from an EMBL/GenBank/DDBJ whole genome shotgun (WGS) entry which is preliminary data.</text>
</comment>
<proteinExistence type="predicted"/>
<evidence type="ECO:0000313" key="2">
    <source>
        <dbReference type="EMBL" id="MCT8990084.1"/>
    </source>
</evidence>
<accession>A0A9X2X7X5</accession>
<reference evidence="2" key="1">
    <citation type="submission" date="2022-08" db="EMBL/GenBank/DDBJ databases">
        <title>Chelativorans sichuanense sp. nov., a paraffin oil-degrading bacterium isolated from a mixture of oil-based drill cuttings and paddy soil.</title>
        <authorList>
            <person name="Yu J."/>
            <person name="Liu H."/>
            <person name="Chen Q."/>
        </authorList>
    </citation>
    <scope>NUCLEOTIDE SEQUENCE</scope>
    <source>
        <strain evidence="2">SCAU 2101</strain>
    </source>
</reference>
<keyword evidence="1" id="KW-0812">Transmembrane</keyword>
<evidence type="ECO:0000313" key="3">
    <source>
        <dbReference type="Proteomes" id="UP001149009"/>
    </source>
</evidence>
<dbReference type="InterPro" id="IPR019253">
    <property type="entry name" value="DUF2244_TM"/>
</dbReference>
<dbReference type="EMBL" id="JAODNV010000007">
    <property type="protein sequence ID" value="MCT8990084.1"/>
    <property type="molecule type" value="Genomic_DNA"/>
</dbReference>
<gene>
    <name evidence="2" type="ORF">NYR54_07220</name>
</gene>
<dbReference type="PIRSF" id="PIRSF032162">
    <property type="entry name" value="UCP032162_imp"/>
    <property type="match status" value="1"/>
</dbReference>
<name>A0A9X2X7X5_9HYPH</name>
<evidence type="ECO:0000256" key="1">
    <source>
        <dbReference type="SAM" id="Phobius"/>
    </source>
</evidence>
<feature type="transmembrane region" description="Helical" evidence="1">
    <location>
        <begin position="25"/>
        <end position="45"/>
    </location>
</feature>
<sequence>MDEMNAADTPFFKALLVPHRSLGRAGYFTLMGSVLLVWLTFGAIFLSMGAWPIFGFLGLDVLALYIAFRVNYRAARVREEVSLSRTNLHIRKVPPSGRPEEHSFNPFWTRFRVRRHAELGIMDMAVEAREKRVLIGSFLNPDDRESFAKAFGQALATAKGR</sequence>